<keyword evidence="2" id="KW-1185">Reference proteome</keyword>
<evidence type="ECO:0000313" key="1">
    <source>
        <dbReference type="EMBL" id="GAQ77972.1"/>
    </source>
</evidence>
<organism evidence="1 2">
    <name type="scientific">Klebsormidium nitens</name>
    <name type="common">Green alga</name>
    <name type="synonym">Ulothrix nitens</name>
    <dbReference type="NCBI Taxonomy" id="105231"/>
    <lineage>
        <taxon>Eukaryota</taxon>
        <taxon>Viridiplantae</taxon>
        <taxon>Streptophyta</taxon>
        <taxon>Klebsormidiophyceae</taxon>
        <taxon>Klebsormidiales</taxon>
        <taxon>Klebsormidiaceae</taxon>
        <taxon>Klebsormidium</taxon>
    </lineage>
</organism>
<protein>
    <submittedName>
        <fullName evidence="1">Uncharacterized protein</fullName>
    </submittedName>
</protein>
<dbReference type="OMA" id="FFFSYET"/>
<dbReference type="Gene3D" id="2.40.50.140">
    <property type="entry name" value="Nucleic acid-binding proteins"/>
    <property type="match status" value="1"/>
</dbReference>
<dbReference type="InterPro" id="IPR032245">
    <property type="entry name" value="RMI2"/>
</dbReference>
<dbReference type="Pfam" id="PF16100">
    <property type="entry name" value="RMI2"/>
    <property type="match status" value="1"/>
</dbReference>
<dbReference type="GO" id="GO:0005829">
    <property type="term" value="C:cytosol"/>
    <property type="evidence" value="ECO:0000318"/>
    <property type="project" value="GO_Central"/>
</dbReference>
<dbReference type="PANTHER" id="PTHR33962">
    <property type="entry name" value="RECQ-MEDIATED GENOME INSTABILITY PROTEIN 2 RMI2"/>
    <property type="match status" value="1"/>
</dbReference>
<dbReference type="GO" id="GO:0043007">
    <property type="term" value="P:maintenance of rDNA"/>
    <property type="evidence" value="ECO:0000318"/>
    <property type="project" value="GO_Central"/>
</dbReference>
<dbReference type="GO" id="GO:0006281">
    <property type="term" value="P:DNA repair"/>
    <property type="evidence" value="ECO:0000318"/>
    <property type="project" value="GO_Central"/>
</dbReference>
<accession>A0A0U9I6B8</accession>
<dbReference type="EMBL" id="DF236955">
    <property type="protein sequence ID" value="GAQ77972.1"/>
    <property type="molecule type" value="Genomic_DNA"/>
</dbReference>
<dbReference type="GO" id="GO:2000042">
    <property type="term" value="P:negative regulation of double-strand break repair via homologous recombination"/>
    <property type="evidence" value="ECO:0000318"/>
    <property type="project" value="GO_Central"/>
</dbReference>
<dbReference type="InterPro" id="IPR012340">
    <property type="entry name" value="NA-bd_OB-fold"/>
</dbReference>
<reference evidence="1 2" key="1">
    <citation type="journal article" date="2014" name="Nat. Commun.">
        <title>Klebsormidium flaccidum genome reveals primary factors for plant terrestrial adaptation.</title>
        <authorList>
            <person name="Hori K."/>
            <person name="Maruyama F."/>
            <person name="Fujisawa T."/>
            <person name="Togashi T."/>
            <person name="Yamamoto N."/>
            <person name="Seo M."/>
            <person name="Sato S."/>
            <person name="Yamada T."/>
            <person name="Mori H."/>
            <person name="Tajima N."/>
            <person name="Moriyama T."/>
            <person name="Ikeuchi M."/>
            <person name="Watanabe M."/>
            <person name="Wada H."/>
            <person name="Kobayashi K."/>
            <person name="Saito M."/>
            <person name="Masuda T."/>
            <person name="Sasaki-Sekimoto Y."/>
            <person name="Mashiguchi K."/>
            <person name="Awai K."/>
            <person name="Shimojima M."/>
            <person name="Masuda S."/>
            <person name="Iwai M."/>
            <person name="Nobusawa T."/>
            <person name="Narise T."/>
            <person name="Kondo S."/>
            <person name="Saito H."/>
            <person name="Sato R."/>
            <person name="Murakawa M."/>
            <person name="Ihara Y."/>
            <person name="Oshima-Yamada Y."/>
            <person name="Ohtaka K."/>
            <person name="Satoh M."/>
            <person name="Sonobe K."/>
            <person name="Ishii M."/>
            <person name="Ohtani R."/>
            <person name="Kanamori-Sato M."/>
            <person name="Honoki R."/>
            <person name="Miyazaki D."/>
            <person name="Mochizuki H."/>
            <person name="Umetsu J."/>
            <person name="Higashi K."/>
            <person name="Shibata D."/>
            <person name="Kamiya Y."/>
            <person name="Sato N."/>
            <person name="Nakamura Y."/>
            <person name="Tabata S."/>
            <person name="Ida S."/>
            <person name="Kurokawa K."/>
            <person name="Ohta H."/>
        </authorList>
    </citation>
    <scope>NUCLEOTIDE SEQUENCE [LARGE SCALE GENOMIC DNA]</scope>
    <source>
        <strain evidence="1 2">NIES-2285</strain>
    </source>
</reference>
<name>A0A0U9I6B8_KLENI</name>
<dbReference type="AlphaFoldDB" id="A0A0U9I6B8"/>
<dbReference type="OrthoDB" id="59690at2759"/>
<sequence>MDYTLPAPKFFVDQLAETEVVPQAAEDTDDGGPKWKRYRARGVTFQRVWLQGVLLASDEDLGEKIGALDDGTGVIELDMSKMGNVHTLRAGAYILVIGPLTTDKDDGGHYVKVHKLVDLTKAPNREAIWFLEVIEADKMRTEAREAQ</sequence>
<dbReference type="GO" id="GO:0016607">
    <property type="term" value="C:nuclear speck"/>
    <property type="evidence" value="ECO:0000318"/>
    <property type="project" value="GO_Central"/>
</dbReference>
<evidence type="ECO:0000313" key="2">
    <source>
        <dbReference type="Proteomes" id="UP000054558"/>
    </source>
</evidence>
<gene>
    <name evidence="1" type="ORF">KFL_000060370</name>
</gene>
<dbReference type="Proteomes" id="UP000054558">
    <property type="component" value="Unassembled WGS sequence"/>
</dbReference>
<proteinExistence type="predicted"/>
<dbReference type="PANTHER" id="PTHR33962:SF1">
    <property type="entry name" value="RECQ-MEDIATED GENOME INSTABILITY PROTEIN 2"/>
    <property type="match status" value="1"/>
</dbReference>
<dbReference type="GO" id="GO:0033045">
    <property type="term" value="P:regulation of sister chromatid segregation"/>
    <property type="evidence" value="ECO:0000318"/>
    <property type="project" value="GO_Central"/>
</dbReference>